<keyword evidence="6 7" id="KW-0472">Membrane</keyword>
<dbReference type="Gene3D" id="3.40.50.720">
    <property type="entry name" value="NAD(P)-binding Rossmann-like Domain"/>
    <property type="match status" value="1"/>
</dbReference>
<keyword evidence="3" id="KW-0808">Transferase</keyword>
<dbReference type="EMBL" id="QHBU01000196">
    <property type="protein sequence ID" value="PZR79623.1"/>
    <property type="molecule type" value="Genomic_DNA"/>
</dbReference>
<dbReference type="NCBIfam" id="TIGR03025">
    <property type="entry name" value="EPS_sugtrans"/>
    <property type="match status" value="1"/>
</dbReference>
<protein>
    <recommendedName>
        <fullName evidence="8">Bacterial sugar transferase domain-containing protein</fullName>
    </recommendedName>
</protein>
<evidence type="ECO:0000256" key="5">
    <source>
        <dbReference type="ARBA" id="ARBA00022989"/>
    </source>
</evidence>
<dbReference type="PANTHER" id="PTHR30576">
    <property type="entry name" value="COLANIC BIOSYNTHESIS UDP-GLUCOSE LIPID CARRIER TRANSFERASE"/>
    <property type="match status" value="1"/>
</dbReference>
<dbReference type="Pfam" id="PF02397">
    <property type="entry name" value="Bac_transf"/>
    <property type="match status" value="1"/>
</dbReference>
<feature type="domain" description="Bacterial sugar transferase" evidence="8">
    <location>
        <begin position="271"/>
        <end position="456"/>
    </location>
</feature>
<accession>A0A2W5Z311</accession>
<evidence type="ECO:0000313" key="9">
    <source>
        <dbReference type="EMBL" id="PZR79623.1"/>
    </source>
</evidence>
<sequence length="547" mass="58851">MGGSQGRRGFLPFARLRERTSARVVLRLVFSAAEGLGLLAVLAAGHRLSPAWAGWAVAIVLGLSGVDRRAASRVSPRLADAVLPVAERVALATLVLVPLNPATATAGLLALGAVVVPVLLLARGLALLATRAACRRGWLEDRVLIVGSGEVATRLARATDDHPGLGMRVIGLIDDEEAYPVDGVCRLGSFADIESVARRAGVTRILLAFSSLREAQMVRLLITCERLRAEIYAVPRFFEVGVEGTSPDELSGIPLTLLPRPLQRLSNRMLKRGCDILVSLAALTVLAPVLVLVAAAVRVSGPRPFVGKRPIFFRQVRVGMDGREFAMFKFRSMVPNDDGDRTWSVVGDPRVTRLGSFLRRTGLDEAPQLWNVLRGDMSLVGPRPERPLIANVFAASIPEYQSRHRVRVGITGWAQVNGLRGDTSIIDRARLDNYYVSTWSLTGDLVILIRTAMLLVKDTIPLRELRGRPRATSWVTEVGTVSPAEPAFEAALAPILERVLTRPIPTASAAQTTLVHPVTAVSHAVASMTPATQPAVAQTSLLHADPG</sequence>
<reference evidence="9 10" key="1">
    <citation type="journal article" date="2017" name="Nature">
        <title>Atmospheric trace gases support primary production in Antarctic desert surface soil.</title>
        <authorList>
            <person name="Ji M."/>
            <person name="Greening C."/>
            <person name="Vanwonterghem I."/>
            <person name="Carere C.R."/>
            <person name="Bay S.K."/>
            <person name="Steen J.A."/>
            <person name="Montgomery K."/>
            <person name="Lines T."/>
            <person name="Beardall J."/>
            <person name="van Dorst J."/>
            <person name="Snape I."/>
            <person name="Stott M.B."/>
            <person name="Hugenholtz P."/>
            <person name="Ferrari B.C."/>
        </authorList>
    </citation>
    <scope>NUCLEOTIDE SEQUENCE [LARGE SCALE GENOMIC DNA]</scope>
    <source>
        <strain evidence="9">RRmetagenome_bin12</strain>
    </source>
</reference>
<evidence type="ECO:0000256" key="1">
    <source>
        <dbReference type="ARBA" id="ARBA00004141"/>
    </source>
</evidence>
<keyword evidence="5 7" id="KW-1133">Transmembrane helix</keyword>
<feature type="transmembrane region" description="Helical" evidence="7">
    <location>
        <begin position="24"/>
        <end position="44"/>
    </location>
</feature>
<dbReference type="InterPro" id="IPR017475">
    <property type="entry name" value="EPS_sugar_tfrase"/>
</dbReference>
<evidence type="ECO:0000256" key="3">
    <source>
        <dbReference type="ARBA" id="ARBA00022679"/>
    </source>
</evidence>
<feature type="transmembrane region" description="Helical" evidence="7">
    <location>
        <begin position="105"/>
        <end position="129"/>
    </location>
</feature>
<evidence type="ECO:0000313" key="10">
    <source>
        <dbReference type="Proteomes" id="UP000248724"/>
    </source>
</evidence>
<name>A0A2W5Z311_9BACT</name>
<dbReference type="GO" id="GO:0016780">
    <property type="term" value="F:phosphotransferase activity, for other substituted phosphate groups"/>
    <property type="evidence" value="ECO:0007669"/>
    <property type="project" value="TreeGrafter"/>
</dbReference>
<evidence type="ECO:0000256" key="4">
    <source>
        <dbReference type="ARBA" id="ARBA00022692"/>
    </source>
</evidence>
<dbReference type="PANTHER" id="PTHR30576:SF0">
    <property type="entry name" value="UNDECAPRENYL-PHOSPHATE N-ACETYLGALACTOSAMINYL 1-PHOSPHATE TRANSFERASE-RELATED"/>
    <property type="match status" value="1"/>
</dbReference>
<proteinExistence type="inferred from homology"/>
<evidence type="ECO:0000256" key="7">
    <source>
        <dbReference type="SAM" id="Phobius"/>
    </source>
</evidence>
<comment type="similarity">
    <text evidence="2">Belongs to the bacterial sugar transferase family.</text>
</comment>
<evidence type="ECO:0000256" key="2">
    <source>
        <dbReference type="ARBA" id="ARBA00006464"/>
    </source>
</evidence>
<feature type="transmembrane region" description="Helical" evidence="7">
    <location>
        <begin position="276"/>
        <end position="297"/>
    </location>
</feature>
<dbReference type="Proteomes" id="UP000248724">
    <property type="component" value="Unassembled WGS sequence"/>
</dbReference>
<gene>
    <name evidence="9" type="ORF">DLM65_10135</name>
</gene>
<comment type="subcellular location">
    <subcellularLocation>
        <location evidence="1">Membrane</location>
        <topology evidence="1">Multi-pass membrane protein</topology>
    </subcellularLocation>
</comment>
<dbReference type="AlphaFoldDB" id="A0A2W5Z311"/>
<dbReference type="Pfam" id="PF13727">
    <property type="entry name" value="CoA_binding_3"/>
    <property type="match status" value="1"/>
</dbReference>
<dbReference type="InterPro" id="IPR003362">
    <property type="entry name" value="Bact_transf"/>
</dbReference>
<comment type="caution">
    <text evidence="9">The sequence shown here is derived from an EMBL/GenBank/DDBJ whole genome shotgun (WGS) entry which is preliminary data.</text>
</comment>
<organism evidence="9 10">
    <name type="scientific">Candidatus Aeolococcus gillhamiae</name>
    <dbReference type="NCBI Taxonomy" id="3127015"/>
    <lineage>
        <taxon>Bacteria</taxon>
        <taxon>Bacillati</taxon>
        <taxon>Candidatus Dormiibacterota</taxon>
        <taxon>Candidatus Dormibacteria</taxon>
        <taxon>Candidatus Aeolococcales</taxon>
        <taxon>Candidatus Aeolococcaceae</taxon>
        <taxon>Candidatus Aeolococcus</taxon>
    </lineage>
</organism>
<evidence type="ECO:0000259" key="8">
    <source>
        <dbReference type="Pfam" id="PF02397"/>
    </source>
</evidence>
<evidence type="ECO:0000256" key="6">
    <source>
        <dbReference type="ARBA" id="ARBA00023136"/>
    </source>
</evidence>
<dbReference type="GO" id="GO:0016020">
    <property type="term" value="C:membrane"/>
    <property type="evidence" value="ECO:0007669"/>
    <property type="project" value="UniProtKB-SubCell"/>
</dbReference>
<keyword evidence="4 7" id="KW-0812">Transmembrane</keyword>